<keyword evidence="18" id="KW-0406">Ion transport</keyword>
<evidence type="ECO:0000256" key="5">
    <source>
        <dbReference type="ARBA" id="ARBA00022448"/>
    </source>
</evidence>
<dbReference type="Pfam" id="PF00403">
    <property type="entry name" value="HMA"/>
    <property type="match status" value="2"/>
</dbReference>
<sequence>MAVTKKTALTLFIGGMTCAACVRHVEGALKSVPGVGAVAVNLATGKAAVEYDPSQATLADLKKSVEDVGYSASLDVADVAISGMSCAACVKNIERVVAAMPGVNSVVVNLGTASAKVEYAPSITPLSEIVAAINDLGYEATEKIVGQAALDREQEARSNEIKRQKRNLIVAGTLGIIVMLGMFQPYWIFPDFIPSWLNNKVLLFFLTTPIVFGPARQFFVNSWNGLKRGLTDMNLLYATGIGAAYLIAVINTFFPDAGFGGKEATFYEAAALLTAFIILGRYLEAVTRGRTSESIRRLMKLQPRIARVVKDGVETEVPAEAVIIGDVIAVRPGEAIPVDGTIVEGYSAVDQAMITGESIPVEKKAGDEVLGGTLNKTGAFRFKATRVGRDTALAQIIRLVEDAQTTKAPIQKLADRVAGQFIMGVHIIALVAFVFWFFIGFGLWFIPETRLILTPYVLSGLGVFGFALLTSVTVLVISCPCALGLATPSAVMAGSGKGAEYGILFKGADAMEVTARIDAIVFDKTGTLTKGEPSVTDVVPAYENDSNDLLRLAAIAEKHSEHPLGEAIVRKWNEIRSTKSENGNEDLEDAEEFEAVPGHGIIARSGDRFILLGNRKLMETNSVEIKIPLSPSFDKLRTGSLPKGESTTLAAEAERLENEGKTVVFVAVDGKAAGIVAVADTMKESSARAVAELKRMGLKVLMITGDNARTAQAIARQAGIDRVLAEVLPQDKAAEVKKLQSQGLKVAMVGDGINDAPALAQAEVGIAIGSGTDVAKETGNVILVKDDPLDVVAAVQVGRQTLGLIRQNLFWAFGYNTLAIPLGMGVLYPFTHQMVSPELAALLMATSSLSVTLNTLRMRGFVPQIRREGTGTMYRAPTGDAK</sequence>
<dbReference type="AlphaFoldDB" id="A0A1P8F953"/>
<keyword evidence="10" id="KW-0677">Repeat</keyword>
<dbReference type="GO" id="GO:0005507">
    <property type="term" value="F:copper ion binding"/>
    <property type="evidence" value="ECO:0007669"/>
    <property type="project" value="InterPro"/>
</dbReference>
<organism evidence="25 26">
    <name type="scientific">Dehalogenimonas formicexedens</name>
    <dbReference type="NCBI Taxonomy" id="1839801"/>
    <lineage>
        <taxon>Bacteria</taxon>
        <taxon>Bacillati</taxon>
        <taxon>Chloroflexota</taxon>
        <taxon>Dehalococcoidia</taxon>
        <taxon>Dehalococcoidales</taxon>
        <taxon>Dehalococcoidaceae</taxon>
        <taxon>Dehalogenimonas</taxon>
    </lineage>
</organism>
<dbReference type="InterPro" id="IPR027256">
    <property type="entry name" value="P-typ_ATPase_IB"/>
</dbReference>
<dbReference type="NCBIfam" id="TIGR01525">
    <property type="entry name" value="ATPase-IB_hvy"/>
    <property type="match status" value="1"/>
</dbReference>
<keyword evidence="9 23" id="KW-0479">Metal-binding</keyword>
<dbReference type="Gene3D" id="3.40.1110.10">
    <property type="entry name" value="Calcium-transporting ATPase, cytoplasmic domain N"/>
    <property type="match status" value="1"/>
</dbReference>
<dbReference type="InterPro" id="IPR001757">
    <property type="entry name" value="P_typ_ATPase"/>
</dbReference>
<dbReference type="EC" id="7.2.2.8" evidence="3"/>
<keyword evidence="12" id="KW-0187">Copper transport</keyword>
<proteinExistence type="inferred from homology"/>
<dbReference type="InterPro" id="IPR036163">
    <property type="entry name" value="HMA_dom_sf"/>
</dbReference>
<dbReference type="PROSITE" id="PS50846">
    <property type="entry name" value="HMA_2"/>
    <property type="match status" value="2"/>
</dbReference>
<evidence type="ECO:0000313" key="26">
    <source>
        <dbReference type="Proteomes" id="UP000185934"/>
    </source>
</evidence>
<dbReference type="FunFam" id="2.70.150.10:FF:000002">
    <property type="entry name" value="Copper-transporting ATPase 1, putative"/>
    <property type="match status" value="1"/>
</dbReference>
<evidence type="ECO:0000256" key="2">
    <source>
        <dbReference type="ARBA" id="ARBA00006024"/>
    </source>
</evidence>
<dbReference type="SUPFAM" id="SSF56784">
    <property type="entry name" value="HAD-like"/>
    <property type="match status" value="1"/>
</dbReference>
<dbReference type="PROSITE" id="PS00154">
    <property type="entry name" value="ATPASE_E1_E2"/>
    <property type="match status" value="1"/>
</dbReference>
<dbReference type="KEGG" id="dfo:Dform_01681"/>
<keyword evidence="14" id="KW-0460">Magnesium</keyword>
<dbReference type="EMBL" id="CP018258">
    <property type="protein sequence ID" value="APV45001.1"/>
    <property type="molecule type" value="Genomic_DNA"/>
</dbReference>
<evidence type="ECO:0000256" key="15">
    <source>
        <dbReference type="ARBA" id="ARBA00022967"/>
    </source>
</evidence>
<evidence type="ECO:0000256" key="21">
    <source>
        <dbReference type="ARBA" id="ARBA00033239"/>
    </source>
</evidence>
<dbReference type="InterPro" id="IPR023214">
    <property type="entry name" value="HAD_sf"/>
</dbReference>
<evidence type="ECO:0000313" key="25">
    <source>
        <dbReference type="EMBL" id="APV45001.1"/>
    </source>
</evidence>
<dbReference type="NCBIfam" id="TIGR00003">
    <property type="entry name" value="copper ion binding protein"/>
    <property type="match status" value="2"/>
</dbReference>
<evidence type="ECO:0000256" key="11">
    <source>
        <dbReference type="ARBA" id="ARBA00022741"/>
    </source>
</evidence>
<feature type="transmembrane region" description="Helical" evidence="23">
    <location>
        <begin position="266"/>
        <end position="283"/>
    </location>
</feature>
<dbReference type="InterPro" id="IPR036412">
    <property type="entry name" value="HAD-like_sf"/>
</dbReference>
<dbReference type="OrthoDB" id="135399at2"/>
<dbReference type="GO" id="GO:0055070">
    <property type="term" value="P:copper ion homeostasis"/>
    <property type="evidence" value="ECO:0007669"/>
    <property type="project" value="TreeGrafter"/>
</dbReference>
<dbReference type="InterPro" id="IPR059000">
    <property type="entry name" value="ATPase_P-type_domA"/>
</dbReference>
<dbReference type="NCBIfam" id="TIGR01494">
    <property type="entry name" value="ATPase_P-type"/>
    <property type="match status" value="3"/>
</dbReference>
<evidence type="ECO:0000256" key="16">
    <source>
        <dbReference type="ARBA" id="ARBA00022989"/>
    </source>
</evidence>
<dbReference type="Gene3D" id="2.70.150.10">
    <property type="entry name" value="Calcium-transporting ATPase, cytoplasmic transduction domain A"/>
    <property type="match status" value="1"/>
</dbReference>
<dbReference type="GO" id="GO:0140581">
    <property type="term" value="F:P-type monovalent copper transporter activity"/>
    <property type="evidence" value="ECO:0007669"/>
    <property type="project" value="UniProtKB-EC"/>
</dbReference>
<evidence type="ECO:0000256" key="3">
    <source>
        <dbReference type="ARBA" id="ARBA00012517"/>
    </source>
</evidence>
<dbReference type="GO" id="GO:0005886">
    <property type="term" value="C:plasma membrane"/>
    <property type="evidence" value="ECO:0007669"/>
    <property type="project" value="UniProtKB-SubCell"/>
</dbReference>
<dbReference type="CDD" id="cd02094">
    <property type="entry name" value="P-type_ATPase_Cu-like"/>
    <property type="match status" value="1"/>
</dbReference>
<comment type="subcellular location">
    <subcellularLocation>
        <location evidence="1">Cell membrane</location>
        <topology evidence="1">Multi-pass membrane protein</topology>
    </subcellularLocation>
</comment>
<keyword evidence="15" id="KW-1278">Translocase</keyword>
<keyword evidence="26" id="KW-1185">Reference proteome</keyword>
<dbReference type="RefSeq" id="WP_076004601.1">
    <property type="nucleotide sequence ID" value="NZ_CP018258.1"/>
</dbReference>
<dbReference type="SFLD" id="SFLDF00027">
    <property type="entry name" value="p-type_atpase"/>
    <property type="match status" value="1"/>
</dbReference>
<keyword evidence="11 23" id="KW-0547">Nucleotide-binding</keyword>
<comment type="catalytic activity">
    <reaction evidence="22">
        <text>Cu(+)(in) + ATP + H2O = Cu(+)(out) + ADP + phosphate + H(+)</text>
        <dbReference type="Rhea" id="RHEA:25792"/>
        <dbReference type="ChEBI" id="CHEBI:15377"/>
        <dbReference type="ChEBI" id="CHEBI:15378"/>
        <dbReference type="ChEBI" id="CHEBI:30616"/>
        <dbReference type="ChEBI" id="CHEBI:43474"/>
        <dbReference type="ChEBI" id="CHEBI:49552"/>
        <dbReference type="ChEBI" id="CHEBI:456216"/>
        <dbReference type="EC" id="7.2.2.8"/>
    </reaction>
</comment>
<keyword evidence="19 23" id="KW-0472">Membrane</keyword>
<feature type="transmembrane region" description="Helical" evidence="23">
    <location>
        <begin position="167"/>
        <end position="189"/>
    </location>
</feature>
<feature type="transmembrane region" description="Helical" evidence="23">
    <location>
        <begin position="235"/>
        <end position="254"/>
    </location>
</feature>
<dbReference type="Gene3D" id="3.30.70.100">
    <property type="match status" value="2"/>
</dbReference>
<keyword evidence="25" id="KW-0378">Hydrolase</keyword>
<dbReference type="SUPFAM" id="SSF81653">
    <property type="entry name" value="Calcium ATPase, transduction domain A"/>
    <property type="match status" value="1"/>
</dbReference>
<evidence type="ECO:0000256" key="23">
    <source>
        <dbReference type="RuleBase" id="RU362081"/>
    </source>
</evidence>
<gene>
    <name evidence="25" type="primary">copA</name>
    <name evidence="25" type="ORF">Dform_01681</name>
</gene>
<evidence type="ECO:0000256" key="4">
    <source>
        <dbReference type="ARBA" id="ARBA00015102"/>
    </source>
</evidence>
<feature type="transmembrane region" description="Helical" evidence="23">
    <location>
        <begin position="458"/>
        <end position="485"/>
    </location>
</feature>
<dbReference type="SUPFAM" id="SSF55008">
    <property type="entry name" value="HMA, heavy metal-associated domain"/>
    <property type="match status" value="2"/>
</dbReference>
<dbReference type="FunFam" id="3.30.70.100:FF:000005">
    <property type="entry name" value="Copper-exporting P-type ATPase A"/>
    <property type="match status" value="2"/>
</dbReference>
<evidence type="ECO:0000256" key="10">
    <source>
        <dbReference type="ARBA" id="ARBA00022737"/>
    </source>
</evidence>
<keyword evidence="7" id="KW-0597">Phosphoprotein</keyword>
<feature type="transmembrane region" description="Helical" evidence="23">
    <location>
        <begin position="839"/>
        <end position="856"/>
    </location>
</feature>
<dbReference type="GO" id="GO:0043682">
    <property type="term" value="F:P-type divalent copper transporter activity"/>
    <property type="evidence" value="ECO:0007669"/>
    <property type="project" value="TreeGrafter"/>
</dbReference>
<dbReference type="SFLD" id="SFLDG00002">
    <property type="entry name" value="C1.7:_P-type_atpase_like"/>
    <property type="match status" value="1"/>
</dbReference>
<evidence type="ECO:0000256" key="14">
    <source>
        <dbReference type="ARBA" id="ARBA00022842"/>
    </source>
</evidence>
<reference evidence="26" key="1">
    <citation type="submission" date="2016-11" db="EMBL/GenBank/DDBJ databases">
        <title>Dehalogenimonas formicexedens sp. nov., a chlorinated alkane respiring bacterium isolated from contaminated groundwater.</title>
        <authorList>
            <person name="Key T.A."/>
            <person name="Bowman K.S."/>
            <person name="Lee I."/>
            <person name="Chun J."/>
            <person name="Albuquerque L."/>
            <person name="da Costa M.S."/>
            <person name="Rainey F.A."/>
            <person name="Moe W.M."/>
        </authorList>
    </citation>
    <scope>NUCLEOTIDE SEQUENCE [LARGE SCALE GENOMIC DNA]</scope>
    <source>
        <strain evidence="26">NSZ-14</strain>
    </source>
</reference>
<keyword evidence="6 23" id="KW-1003">Cell membrane</keyword>
<dbReference type="GO" id="GO:0016887">
    <property type="term" value="F:ATP hydrolysis activity"/>
    <property type="evidence" value="ECO:0007669"/>
    <property type="project" value="InterPro"/>
</dbReference>
<dbReference type="Pfam" id="PF00122">
    <property type="entry name" value="E1-E2_ATPase"/>
    <property type="match status" value="1"/>
</dbReference>
<dbReference type="GO" id="GO:0005524">
    <property type="term" value="F:ATP binding"/>
    <property type="evidence" value="ECO:0007669"/>
    <property type="project" value="UniProtKB-UniRule"/>
</dbReference>
<feature type="domain" description="HMA" evidence="24">
    <location>
        <begin position="7"/>
        <end position="73"/>
    </location>
</feature>
<name>A0A1P8F953_9CHLR</name>
<dbReference type="Proteomes" id="UP000185934">
    <property type="component" value="Chromosome"/>
</dbReference>
<keyword evidence="13 23" id="KW-0067">ATP-binding</keyword>
<feature type="transmembrane region" description="Helical" evidence="23">
    <location>
        <begin position="201"/>
        <end position="223"/>
    </location>
</feature>
<dbReference type="PRINTS" id="PR00942">
    <property type="entry name" value="CUATPASEI"/>
</dbReference>
<evidence type="ECO:0000256" key="12">
    <source>
        <dbReference type="ARBA" id="ARBA00022796"/>
    </source>
</evidence>
<dbReference type="CDD" id="cd00371">
    <property type="entry name" value="HMA"/>
    <property type="match status" value="2"/>
</dbReference>
<dbReference type="InterPro" id="IPR008250">
    <property type="entry name" value="ATPase_P-typ_transduc_dom_A_sf"/>
</dbReference>
<feature type="domain" description="HMA" evidence="24">
    <location>
        <begin position="75"/>
        <end position="141"/>
    </location>
</feature>
<feature type="transmembrane region" description="Helical" evidence="23">
    <location>
        <begin position="809"/>
        <end position="827"/>
    </location>
</feature>
<evidence type="ECO:0000256" key="8">
    <source>
        <dbReference type="ARBA" id="ARBA00022692"/>
    </source>
</evidence>
<accession>A0A1P8F953</accession>
<evidence type="ECO:0000256" key="18">
    <source>
        <dbReference type="ARBA" id="ARBA00023065"/>
    </source>
</evidence>
<dbReference type="InterPro" id="IPR023299">
    <property type="entry name" value="ATPase_P-typ_cyto_dom_N"/>
</dbReference>
<evidence type="ECO:0000256" key="13">
    <source>
        <dbReference type="ARBA" id="ARBA00022840"/>
    </source>
</evidence>
<keyword evidence="17" id="KW-0186">Copper</keyword>
<dbReference type="PANTHER" id="PTHR43520:SF8">
    <property type="entry name" value="P-TYPE CU(+) TRANSPORTER"/>
    <property type="match status" value="1"/>
</dbReference>
<comment type="similarity">
    <text evidence="2 23">Belongs to the cation transport ATPase (P-type) (TC 3.A.3) family. Type IB subfamily.</text>
</comment>
<dbReference type="Gene3D" id="3.40.50.1000">
    <property type="entry name" value="HAD superfamily/HAD-like"/>
    <property type="match status" value="1"/>
</dbReference>
<keyword evidence="16 23" id="KW-1133">Transmembrane helix</keyword>
<protein>
    <recommendedName>
        <fullName evidence="4">Copper-exporting P-type ATPase</fullName>
        <ecNumber evidence="3">7.2.2.8</ecNumber>
    </recommendedName>
    <alternativeName>
        <fullName evidence="20">Copper-exporting P-type ATPase A</fullName>
    </alternativeName>
    <alternativeName>
        <fullName evidence="21">Cu(+)-exporting ATPase</fullName>
    </alternativeName>
</protein>
<evidence type="ECO:0000256" key="20">
    <source>
        <dbReference type="ARBA" id="ARBA00029719"/>
    </source>
</evidence>
<keyword evidence="5" id="KW-0813">Transport</keyword>
<evidence type="ECO:0000256" key="6">
    <source>
        <dbReference type="ARBA" id="ARBA00022475"/>
    </source>
</evidence>
<evidence type="ECO:0000256" key="7">
    <source>
        <dbReference type="ARBA" id="ARBA00022553"/>
    </source>
</evidence>
<dbReference type="STRING" id="1839801.Dform_01681"/>
<evidence type="ECO:0000256" key="22">
    <source>
        <dbReference type="ARBA" id="ARBA00049289"/>
    </source>
</evidence>
<dbReference type="SFLD" id="SFLDS00003">
    <property type="entry name" value="Haloacid_Dehalogenase"/>
    <property type="match status" value="1"/>
</dbReference>
<dbReference type="PROSITE" id="PS01047">
    <property type="entry name" value="HMA_1"/>
    <property type="match status" value="2"/>
</dbReference>
<evidence type="ECO:0000256" key="9">
    <source>
        <dbReference type="ARBA" id="ARBA00022723"/>
    </source>
</evidence>
<evidence type="ECO:0000256" key="1">
    <source>
        <dbReference type="ARBA" id="ARBA00004651"/>
    </source>
</evidence>
<dbReference type="PANTHER" id="PTHR43520">
    <property type="entry name" value="ATP7, ISOFORM B"/>
    <property type="match status" value="1"/>
</dbReference>
<dbReference type="PRINTS" id="PR00119">
    <property type="entry name" value="CATATPASE"/>
</dbReference>
<dbReference type="InterPro" id="IPR006121">
    <property type="entry name" value="HMA_dom"/>
</dbReference>
<dbReference type="InterPro" id="IPR006122">
    <property type="entry name" value="HMA_Cu_ion-bd"/>
</dbReference>
<dbReference type="InterPro" id="IPR017969">
    <property type="entry name" value="Heavy-metal-associated_CS"/>
</dbReference>
<evidence type="ECO:0000256" key="17">
    <source>
        <dbReference type="ARBA" id="ARBA00023008"/>
    </source>
</evidence>
<evidence type="ECO:0000256" key="19">
    <source>
        <dbReference type="ARBA" id="ARBA00023136"/>
    </source>
</evidence>
<dbReference type="InterPro" id="IPR018303">
    <property type="entry name" value="ATPase_P-typ_P_site"/>
</dbReference>
<dbReference type="SUPFAM" id="SSF81665">
    <property type="entry name" value="Calcium ATPase, transmembrane domain M"/>
    <property type="match status" value="1"/>
</dbReference>
<evidence type="ECO:0000259" key="24">
    <source>
        <dbReference type="PROSITE" id="PS50846"/>
    </source>
</evidence>
<feature type="transmembrane region" description="Helical" evidence="23">
    <location>
        <begin position="421"/>
        <end position="446"/>
    </location>
</feature>
<keyword evidence="8 23" id="KW-0812">Transmembrane</keyword>
<dbReference type="InterPro" id="IPR023298">
    <property type="entry name" value="ATPase_P-typ_TM_dom_sf"/>
</dbReference>
<dbReference type="InterPro" id="IPR044492">
    <property type="entry name" value="P_typ_ATPase_HD_dom"/>
</dbReference>
<dbReference type="FunFam" id="3.40.50.1000:FF:000144">
    <property type="entry name" value="copper-transporting ATPase 1 isoform X2"/>
    <property type="match status" value="1"/>
</dbReference>
<dbReference type="Pfam" id="PF00702">
    <property type="entry name" value="Hydrolase"/>
    <property type="match status" value="1"/>
</dbReference>